<evidence type="ECO:0000256" key="8">
    <source>
        <dbReference type="SAM" id="MobiDB-lite"/>
    </source>
</evidence>
<evidence type="ECO:0000256" key="6">
    <source>
        <dbReference type="ARBA" id="ARBA00035136"/>
    </source>
</evidence>
<gene>
    <name evidence="7 10" type="primary">rpsT</name>
    <name evidence="10" type="ORF">BTBSAS_110016</name>
    <name evidence="9" type="ORF">CNY62_10135</name>
</gene>
<evidence type="ECO:0000256" key="3">
    <source>
        <dbReference type="ARBA" id="ARBA00022884"/>
    </source>
</evidence>
<dbReference type="Proteomes" id="UP000270190">
    <property type="component" value="Unassembled WGS sequence"/>
</dbReference>
<name>A0A1D2LFN6_BROTH</name>
<dbReference type="InterPro" id="IPR036510">
    <property type="entry name" value="Ribosomal_bS20_sf"/>
</dbReference>
<dbReference type="GO" id="GO:0005829">
    <property type="term" value="C:cytosol"/>
    <property type="evidence" value="ECO:0007669"/>
    <property type="project" value="TreeGrafter"/>
</dbReference>
<dbReference type="Proteomes" id="UP000243591">
    <property type="component" value="Chromosome"/>
</dbReference>
<dbReference type="PANTHER" id="PTHR33398">
    <property type="entry name" value="30S RIBOSOMAL PROTEIN S20"/>
    <property type="match status" value="1"/>
</dbReference>
<dbReference type="GO" id="GO:0006412">
    <property type="term" value="P:translation"/>
    <property type="evidence" value="ECO:0007669"/>
    <property type="project" value="UniProtKB-UniRule"/>
</dbReference>
<evidence type="ECO:0000313" key="9">
    <source>
        <dbReference type="EMBL" id="ATF26713.1"/>
    </source>
</evidence>
<comment type="similarity">
    <text evidence="1 7">Belongs to the bacterial ribosomal protein bS20 family.</text>
</comment>
<evidence type="ECO:0000256" key="2">
    <source>
        <dbReference type="ARBA" id="ARBA00022730"/>
    </source>
</evidence>
<evidence type="ECO:0000313" key="12">
    <source>
        <dbReference type="Proteomes" id="UP000270190"/>
    </source>
</evidence>
<protein>
    <recommendedName>
        <fullName evidence="6 7">Small ribosomal subunit protein bS20</fullName>
    </recommendedName>
</protein>
<dbReference type="EMBL" id="CP023483">
    <property type="protein sequence ID" value="ATF26713.1"/>
    <property type="molecule type" value="Genomic_DNA"/>
</dbReference>
<dbReference type="RefSeq" id="WP_029091252.1">
    <property type="nucleotide sequence ID" value="NZ_CBCPHX010000010.1"/>
</dbReference>
<dbReference type="Gene3D" id="1.20.58.110">
    <property type="entry name" value="Ribosomal protein S20"/>
    <property type="match status" value="1"/>
</dbReference>
<dbReference type="NCBIfam" id="TIGR00029">
    <property type="entry name" value="S20"/>
    <property type="match status" value="1"/>
</dbReference>
<dbReference type="InterPro" id="IPR002583">
    <property type="entry name" value="Ribosomal_bS20"/>
</dbReference>
<evidence type="ECO:0000256" key="4">
    <source>
        <dbReference type="ARBA" id="ARBA00022980"/>
    </source>
</evidence>
<sequence>MPNIKSAIKRVKQTETRNELKSSQRAAVRSAVRKFDAAVVANADNTSELYSQAVSKLDGAVSKGLIHKNKADRSKSRLAKKLAK</sequence>
<evidence type="ECO:0000256" key="5">
    <source>
        <dbReference type="ARBA" id="ARBA00023274"/>
    </source>
</evidence>
<reference evidence="12" key="2">
    <citation type="submission" date="2018-04" db="EMBL/GenBank/DDBJ databases">
        <authorList>
            <person name="Illikoud N."/>
        </authorList>
    </citation>
    <scope>NUCLEOTIDE SEQUENCE [LARGE SCALE GENOMIC DNA]</scope>
</reference>
<dbReference type="PANTHER" id="PTHR33398:SF1">
    <property type="entry name" value="SMALL RIBOSOMAL SUBUNIT PROTEIN BS20C"/>
    <property type="match status" value="1"/>
</dbReference>
<reference evidence="9 11" key="1">
    <citation type="submission" date="2017-09" db="EMBL/GenBank/DDBJ databases">
        <title>Complete Genome Sequences of Two Strains of the Meat Spoilage Bacterium Brochothrix thermosphacta Isolated from Ground Chicken.</title>
        <authorList>
            <person name="Paoli G.C."/>
            <person name="Wijey C."/>
            <person name="Chen C.-Y."/>
            <person name="Nguyen L."/>
            <person name="Yan X."/>
            <person name="Irwin P.L."/>
        </authorList>
    </citation>
    <scope>NUCLEOTIDE SEQUENCE [LARGE SCALE GENOMIC DNA]</scope>
    <source>
        <strain evidence="9 11">BI</strain>
    </source>
</reference>
<feature type="region of interest" description="Disordered" evidence="8">
    <location>
        <begin position="1"/>
        <end position="22"/>
    </location>
</feature>
<keyword evidence="2 7" id="KW-0699">rRNA-binding</keyword>
<dbReference type="SUPFAM" id="SSF46992">
    <property type="entry name" value="Ribosomal protein S20"/>
    <property type="match status" value="1"/>
</dbReference>
<dbReference type="STRING" id="2756.BFR44_10680"/>
<keyword evidence="5 7" id="KW-0687">Ribonucleoprotein</keyword>
<organism evidence="9 11">
    <name type="scientific">Brochothrix thermosphacta</name>
    <name type="common">Microbacterium thermosphactum</name>
    <dbReference type="NCBI Taxonomy" id="2756"/>
    <lineage>
        <taxon>Bacteria</taxon>
        <taxon>Bacillati</taxon>
        <taxon>Bacillota</taxon>
        <taxon>Bacilli</taxon>
        <taxon>Bacillales</taxon>
        <taxon>Listeriaceae</taxon>
        <taxon>Brochothrix</taxon>
    </lineage>
</organism>
<dbReference type="GO" id="GO:0070181">
    <property type="term" value="F:small ribosomal subunit rRNA binding"/>
    <property type="evidence" value="ECO:0007669"/>
    <property type="project" value="TreeGrafter"/>
</dbReference>
<feature type="compositionally biased region" description="Basic and acidic residues" evidence="8">
    <location>
        <begin position="12"/>
        <end position="22"/>
    </location>
</feature>
<keyword evidence="4 7" id="KW-0689">Ribosomal protein</keyword>
<dbReference type="GeneID" id="66536566"/>
<dbReference type="AlphaFoldDB" id="A0A1D2LFN6"/>
<dbReference type="GO" id="GO:0003735">
    <property type="term" value="F:structural constituent of ribosome"/>
    <property type="evidence" value="ECO:0007669"/>
    <property type="project" value="InterPro"/>
</dbReference>
<dbReference type="Pfam" id="PF01649">
    <property type="entry name" value="Ribosomal_S20p"/>
    <property type="match status" value="1"/>
</dbReference>
<evidence type="ECO:0000256" key="7">
    <source>
        <dbReference type="HAMAP-Rule" id="MF_00500"/>
    </source>
</evidence>
<reference evidence="10" key="3">
    <citation type="submission" date="2018-04" db="EMBL/GenBank/DDBJ databases">
        <authorList>
            <person name="Go L.Y."/>
            <person name="Mitchell J.A."/>
        </authorList>
    </citation>
    <scope>NUCLEOTIDE SEQUENCE</scope>
    <source>
        <strain evidence="10">BSAS1 3</strain>
    </source>
</reference>
<dbReference type="GO" id="GO:0015935">
    <property type="term" value="C:small ribosomal subunit"/>
    <property type="evidence" value="ECO:0007669"/>
    <property type="project" value="TreeGrafter"/>
</dbReference>
<keyword evidence="3 7" id="KW-0694">RNA-binding</keyword>
<proteinExistence type="inferred from homology"/>
<dbReference type="KEGG" id="bths:CNY62_10135"/>
<dbReference type="OrthoDB" id="9808392at2"/>
<evidence type="ECO:0000313" key="11">
    <source>
        <dbReference type="Proteomes" id="UP000243591"/>
    </source>
</evidence>
<dbReference type="EMBL" id="OUNC01000003">
    <property type="protein sequence ID" value="SPP26667.1"/>
    <property type="molecule type" value="Genomic_DNA"/>
</dbReference>
<evidence type="ECO:0000313" key="10">
    <source>
        <dbReference type="EMBL" id="SPP26667.1"/>
    </source>
</evidence>
<keyword evidence="11" id="KW-1185">Reference proteome</keyword>
<evidence type="ECO:0000256" key="1">
    <source>
        <dbReference type="ARBA" id="ARBA00007634"/>
    </source>
</evidence>
<accession>A0A1D2LFN6</accession>
<comment type="function">
    <text evidence="7">Binds directly to 16S ribosomal RNA.</text>
</comment>
<dbReference type="HAMAP" id="MF_00500">
    <property type="entry name" value="Ribosomal_bS20"/>
    <property type="match status" value="1"/>
</dbReference>